<protein>
    <submittedName>
        <fullName evidence="2">Uncharacterized protein</fullName>
    </submittedName>
</protein>
<feature type="compositionally biased region" description="Polar residues" evidence="1">
    <location>
        <begin position="184"/>
        <end position="197"/>
    </location>
</feature>
<feature type="compositionally biased region" description="Acidic residues" evidence="1">
    <location>
        <begin position="620"/>
        <end position="631"/>
    </location>
</feature>
<feature type="compositionally biased region" description="Polar residues" evidence="1">
    <location>
        <begin position="803"/>
        <end position="813"/>
    </location>
</feature>
<feature type="region of interest" description="Disordered" evidence="1">
    <location>
        <begin position="290"/>
        <end position="337"/>
    </location>
</feature>
<dbReference type="STRING" id="1336337.A0A3N4K6G3"/>
<dbReference type="AlphaFoldDB" id="A0A3N4K6G3"/>
<dbReference type="EMBL" id="ML120360">
    <property type="protein sequence ID" value="RPB04021.1"/>
    <property type="molecule type" value="Genomic_DNA"/>
</dbReference>
<reference evidence="2 3" key="1">
    <citation type="journal article" date="2018" name="Nat. Ecol. Evol.">
        <title>Pezizomycetes genomes reveal the molecular basis of ectomycorrhizal truffle lifestyle.</title>
        <authorList>
            <person name="Murat C."/>
            <person name="Payen T."/>
            <person name="Noel B."/>
            <person name="Kuo A."/>
            <person name="Morin E."/>
            <person name="Chen J."/>
            <person name="Kohler A."/>
            <person name="Krizsan K."/>
            <person name="Balestrini R."/>
            <person name="Da Silva C."/>
            <person name="Montanini B."/>
            <person name="Hainaut M."/>
            <person name="Levati E."/>
            <person name="Barry K.W."/>
            <person name="Belfiori B."/>
            <person name="Cichocki N."/>
            <person name="Clum A."/>
            <person name="Dockter R.B."/>
            <person name="Fauchery L."/>
            <person name="Guy J."/>
            <person name="Iotti M."/>
            <person name="Le Tacon F."/>
            <person name="Lindquist E.A."/>
            <person name="Lipzen A."/>
            <person name="Malagnac F."/>
            <person name="Mello A."/>
            <person name="Molinier V."/>
            <person name="Miyauchi S."/>
            <person name="Poulain J."/>
            <person name="Riccioni C."/>
            <person name="Rubini A."/>
            <person name="Sitrit Y."/>
            <person name="Splivallo R."/>
            <person name="Traeger S."/>
            <person name="Wang M."/>
            <person name="Zifcakova L."/>
            <person name="Wipf D."/>
            <person name="Zambonelli A."/>
            <person name="Paolocci F."/>
            <person name="Nowrousian M."/>
            <person name="Ottonello S."/>
            <person name="Baldrian P."/>
            <person name="Spatafora J.W."/>
            <person name="Henrissat B."/>
            <person name="Nagy L.G."/>
            <person name="Aury J.M."/>
            <person name="Wincker P."/>
            <person name="Grigoriev I.V."/>
            <person name="Bonfante P."/>
            <person name="Martin F.M."/>
        </authorList>
    </citation>
    <scope>NUCLEOTIDE SEQUENCE [LARGE SCALE GENOMIC DNA]</scope>
    <source>
        <strain evidence="2 3">120613-1</strain>
    </source>
</reference>
<feature type="compositionally biased region" description="Polar residues" evidence="1">
    <location>
        <begin position="47"/>
        <end position="59"/>
    </location>
</feature>
<keyword evidence="3" id="KW-1185">Reference proteome</keyword>
<feature type="compositionally biased region" description="Polar residues" evidence="1">
    <location>
        <begin position="137"/>
        <end position="147"/>
    </location>
</feature>
<gene>
    <name evidence="2" type="ORF">L873DRAFT_1786620</name>
</gene>
<feature type="region of interest" description="Disordered" evidence="1">
    <location>
        <begin position="1"/>
        <end position="157"/>
    </location>
</feature>
<feature type="compositionally biased region" description="Low complexity" evidence="1">
    <location>
        <begin position="17"/>
        <end position="29"/>
    </location>
</feature>
<feature type="compositionally biased region" description="Polar residues" evidence="1">
    <location>
        <begin position="325"/>
        <end position="337"/>
    </location>
</feature>
<feature type="compositionally biased region" description="Basic and acidic residues" evidence="1">
    <location>
        <begin position="102"/>
        <end position="126"/>
    </location>
</feature>
<sequence length="879" mass="95951">MSYSAIPQTTSYRRRSSIASSNSSDASYRPPQLQLLGFEGPSLSLDPGSQSVQTGNSATDRVMSMVKSSVPSGTSYEMVEDSSDEENDLKSGRRAQGNDASGDNRRTDGKGDSGESNNRKVDKGFRETGNGSGVHVSDSSRSRSGLATQGAMPSVNYGDYRTELEIAERDLRLELQLDGRADINPQQRGDVSDSQTAGDAYRPYQHHSPRGSRSSHQLPPLPVSTSILDPADQAFDFTISPEDVHPAFRHSQSYPELPPPPKVDHARGQHGYRPATSATNIGDLFEDFDGVHFASDHPDNQFPVAPPPPPPQHRRRQSQHSIHPTSSHSESQDSSNLVFYPAPVPAMLNLPPALSKPKPAANNRHSRHIPDNVDLTNNRRSVVYPGAGASGPAPPDKETHRRSIATLDQAANRRSIANLPPALRASQFFDTQAMPQIEVKEDSAVATLDSILDASAKAPPAAFTDHPITGVAAAYGLTRNRSSMHLSGGPSNNYRNSVAITVKLHPGESPRSSMEDETREDARSHLNPETGEYYDPGNQRRYSGISEDFGPQPDPALGGGLPTTLLAELESRKAQLRLRRRTAASAFPGGIRSTLLQLDAVAQVQKEARSKKKTHLAWEEGGDGEEDDDRDADVPLGLLYTVAPGAQKRRDDEVPLGLLMKKQMEDAEPLSKRRERLRGQNGHVVQPQPRRFLDVPGLGGESEASGADADEEVEGETLKDRMKRLKEKKEFGTGTLGMGFGSMSEGNSSAAKQEQAPPAEEETLAQRRRRLQQQEATKRQSSLLQQEVRNRRNMADLLHHANNRPQSYYSQTGSNGGYMQPQPQMSGLMGGQYNMQMGRGVPVQMAMPMPMNMGLGGPGEVILDPKQREVVERWRASVM</sequence>
<feature type="region of interest" description="Disordered" evidence="1">
    <location>
        <begin position="665"/>
        <end position="718"/>
    </location>
</feature>
<feature type="compositionally biased region" description="Acidic residues" evidence="1">
    <location>
        <begin position="78"/>
        <end position="87"/>
    </location>
</feature>
<feature type="compositionally biased region" description="Polar residues" evidence="1">
    <location>
        <begin position="66"/>
        <end position="75"/>
    </location>
</feature>
<feature type="region of interest" description="Disordered" evidence="1">
    <location>
        <begin position="178"/>
        <end position="227"/>
    </location>
</feature>
<name>A0A3N4K6G3_9PEZI</name>
<dbReference type="OrthoDB" id="5288142at2759"/>
<feature type="region of interest" description="Disordered" evidence="1">
    <location>
        <begin position="732"/>
        <end position="786"/>
    </location>
</feature>
<feature type="region of interest" description="Disordered" evidence="1">
    <location>
        <begin position="504"/>
        <end position="562"/>
    </location>
</feature>
<evidence type="ECO:0000313" key="3">
    <source>
        <dbReference type="Proteomes" id="UP000276215"/>
    </source>
</evidence>
<dbReference type="Proteomes" id="UP000276215">
    <property type="component" value="Unassembled WGS sequence"/>
</dbReference>
<proteinExistence type="predicted"/>
<feature type="compositionally biased region" description="Polar residues" evidence="1">
    <location>
        <begin position="211"/>
        <end position="227"/>
    </location>
</feature>
<organism evidence="2 3">
    <name type="scientific">Choiromyces venosus 120613-1</name>
    <dbReference type="NCBI Taxonomy" id="1336337"/>
    <lineage>
        <taxon>Eukaryota</taxon>
        <taxon>Fungi</taxon>
        <taxon>Dikarya</taxon>
        <taxon>Ascomycota</taxon>
        <taxon>Pezizomycotina</taxon>
        <taxon>Pezizomycetes</taxon>
        <taxon>Pezizales</taxon>
        <taxon>Tuberaceae</taxon>
        <taxon>Choiromyces</taxon>
    </lineage>
</organism>
<feature type="region of interest" description="Disordered" evidence="1">
    <location>
        <begin position="610"/>
        <end position="632"/>
    </location>
</feature>
<feature type="region of interest" description="Disordered" evidence="1">
    <location>
        <begin position="249"/>
        <end position="271"/>
    </location>
</feature>
<feature type="compositionally biased region" description="Basic and acidic residues" evidence="1">
    <location>
        <begin position="505"/>
        <end position="526"/>
    </location>
</feature>
<evidence type="ECO:0000256" key="1">
    <source>
        <dbReference type="SAM" id="MobiDB-lite"/>
    </source>
</evidence>
<accession>A0A3N4K6G3</accession>
<feature type="region of interest" description="Disordered" evidence="1">
    <location>
        <begin position="800"/>
        <end position="824"/>
    </location>
</feature>
<feature type="compositionally biased region" description="Polar residues" evidence="1">
    <location>
        <begin position="1"/>
        <end position="10"/>
    </location>
</feature>
<evidence type="ECO:0000313" key="2">
    <source>
        <dbReference type="EMBL" id="RPB04021.1"/>
    </source>
</evidence>